<dbReference type="Proteomes" id="UP000650467">
    <property type="component" value="Unassembled WGS sequence"/>
</dbReference>
<accession>A0A835W9W0</accession>
<keyword evidence="7" id="KW-0804">Transcription</keyword>
<evidence type="ECO:0000259" key="10">
    <source>
        <dbReference type="PROSITE" id="PS51805"/>
    </source>
</evidence>
<comment type="subcellular location">
    <subcellularLocation>
        <location evidence="1">Nucleus</location>
    </subcellularLocation>
</comment>
<keyword evidence="4" id="KW-0863">Zinc-finger</keyword>
<keyword evidence="8" id="KW-0539">Nucleus</keyword>
<dbReference type="EMBL" id="JAEHOC010000004">
    <property type="protein sequence ID" value="KAG2442736.1"/>
    <property type="molecule type" value="Genomic_DNA"/>
</dbReference>
<proteinExistence type="predicted"/>
<protein>
    <recommendedName>
        <fullName evidence="10">PHD-type domain-containing protein</fullName>
    </recommendedName>
</protein>
<name>A0A835W9W0_CHLIN</name>
<keyword evidence="5" id="KW-0862">Zinc</keyword>
<dbReference type="Gene3D" id="3.30.40.10">
    <property type="entry name" value="Zinc/RING finger domain, C3HC4 (zinc finger)"/>
    <property type="match status" value="1"/>
</dbReference>
<dbReference type="InterPro" id="IPR034732">
    <property type="entry name" value="EPHD"/>
</dbReference>
<keyword evidence="12" id="KW-1185">Reference proteome</keyword>
<dbReference type="GO" id="GO:0008270">
    <property type="term" value="F:zinc ion binding"/>
    <property type="evidence" value="ECO:0007669"/>
    <property type="project" value="UniProtKB-KW"/>
</dbReference>
<evidence type="ECO:0000313" key="12">
    <source>
        <dbReference type="Proteomes" id="UP000650467"/>
    </source>
</evidence>
<keyword evidence="2" id="KW-0479">Metal-binding</keyword>
<evidence type="ECO:0000313" key="11">
    <source>
        <dbReference type="EMBL" id="KAG2442736.1"/>
    </source>
</evidence>
<dbReference type="PROSITE" id="PS51805">
    <property type="entry name" value="EPHD"/>
    <property type="match status" value="1"/>
</dbReference>
<feature type="domain" description="PHD-type" evidence="10">
    <location>
        <begin position="152"/>
        <end position="260"/>
    </location>
</feature>
<dbReference type="Pfam" id="PF13771">
    <property type="entry name" value="zf-HC5HC2H"/>
    <property type="match status" value="1"/>
</dbReference>
<evidence type="ECO:0000256" key="2">
    <source>
        <dbReference type="ARBA" id="ARBA00022723"/>
    </source>
</evidence>
<evidence type="ECO:0000256" key="7">
    <source>
        <dbReference type="ARBA" id="ARBA00023163"/>
    </source>
</evidence>
<dbReference type="GO" id="GO:0005634">
    <property type="term" value="C:nucleus"/>
    <property type="evidence" value="ECO:0007669"/>
    <property type="project" value="UniProtKB-SubCell"/>
</dbReference>
<feature type="compositionally biased region" description="Acidic residues" evidence="9">
    <location>
        <begin position="64"/>
        <end position="74"/>
    </location>
</feature>
<evidence type="ECO:0000256" key="4">
    <source>
        <dbReference type="ARBA" id="ARBA00022771"/>
    </source>
</evidence>
<dbReference type="PANTHER" id="PTHR45888:SF5">
    <property type="entry name" value="D4, ISOFORM A"/>
    <property type="match status" value="1"/>
</dbReference>
<reference evidence="11" key="1">
    <citation type="journal article" date="2020" name="bioRxiv">
        <title>Comparative genomics of Chlamydomonas.</title>
        <authorList>
            <person name="Craig R.J."/>
            <person name="Hasan A.R."/>
            <person name="Ness R.W."/>
            <person name="Keightley P.D."/>
        </authorList>
    </citation>
    <scope>NUCLEOTIDE SEQUENCE</scope>
    <source>
        <strain evidence="11">SAG 7.73</strain>
    </source>
</reference>
<dbReference type="PANTHER" id="PTHR45888">
    <property type="entry name" value="HL01030P-RELATED"/>
    <property type="match status" value="1"/>
</dbReference>
<organism evidence="11 12">
    <name type="scientific">Chlamydomonas incerta</name>
    <dbReference type="NCBI Taxonomy" id="51695"/>
    <lineage>
        <taxon>Eukaryota</taxon>
        <taxon>Viridiplantae</taxon>
        <taxon>Chlorophyta</taxon>
        <taxon>core chlorophytes</taxon>
        <taxon>Chlorophyceae</taxon>
        <taxon>CS clade</taxon>
        <taxon>Chlamydomonadales</taxon>
        <taxon>Chlamydomonadaceae</taxon>
        <taxon>Chlamydomonas</taxon>
    </lineage>
</organism>
<comment type="caution">
    <text evidence="11">The sequence shown here is derived from an EMBL/GenBank/DDBJ whole genome shotgun (WGS) entry which is preliminary data.</text>
</comment>
<dbReference type="CDD" id="cd15571">
    <property type="entry name" value="ePHD"/>
    <property type="match status" value="1"/>
</dbReference>
<dbReference type="InterPro" id="IPR013083">
    <property type="entry name" value="Znf_RING/FYVE/PHD"/>
</dbReference>
<keyword evidence="6" id="KW-0805">Transcription regulation</keyword>
<dbReference type="SMART" id="SM00249">
    <property type="entry name" value="PHD"/>
    <property type="match status" value="1"/>
</dbReference>
<evidence type="ECO:0000256" key="9">
    <source>
        <dbReference type="SAM" id="MobiDB-lite"/>
    </source>
</evidence>
<keyword evidence="3" id="KW-0677">Repeat</keyword>
<dbReference type="OrthoDB" id="2384350at2759"/>
<feature type="region of interest" description="Disordered" evidence="9">
    <location>
        <begin position="1"/>
        <end position="83"/>
    </location>
</feature>
<dbReference type="InterPro" id="IPR001965">
    <property type="entry name" value="Znf_PHD"/>
</dbReference>
<evidence type="ECO:0000256" key="1">
    <source>
        <dbReference type="ARBA" id="ARBA00004123"/>
    </source>
</evidence>
<gene>
    <name evidence="11" type="ORF">HXX76_002818</name>
</gene>
<evidence type="ECO:0000256" key="5">
    <source>
        <dbReference type="ARBA" id="ARBA00022833"/>
    </source>
</evidence>
<evidence type="ECO:0000256" key="8">
    <source>
        <dbReference type="ARBA" id="ARBA00023242"/>
    </source>
</evidence>
<sequence>MASIEPQAKRQRKEPSWRVGFVDPNQVKDDPPTVQQLLALQQAGTKQGQRQQQASPDASSSGSSDEESDPGNDEEPPRVLDVRPVDVNKVEVVVERDGRRYRGVMERKGLPPGVGVPIPITPEELASMTAANGHGENSSSLCALCNTKLNCTPVVGMSDDKVGAYVKVRVTANWTARVHLQCAVWCPEVVEDPCHLGYYHHMGTAVRRGRQLRCLVCKERGATVGCFQEGCPSVYHLTCAVNAGCAFDEETQEVWCKAHSK</sequence>
<dbReference type="AlphaFoldDB" id="A0A835W9W0"/>
<feature type="compositionally biased region" description="Low complexity" evidence="9">
    <location>
        <begin position="41"/>
        <end position="63"/>
    </location>
</feature>
<evidence type="ECO:0000256" key="3">
    <source>
        <dbReference type="ARBA" id="ARBA00022737"/>
    </source>
</evidence>
<evidence type="ECO:0000256" key="6">
    <source>
        <dbReference type="ARBA" id="ARBA00023015"/>
    </source>
</evidence>